<dbReference type="Proteomes" id="UP001195483">
    <property type="component" value="Unassembled WGS sequence"/>
</dbReference>
<protein>
    <recommendedName>
        <fullName evidence="2">Peptidase M12B domain-containing protein</fullName>
    </recommendedName>
</protein>
<evidence type="ECO:0000259" key="2">
    <source>
        <dbReference type="PROSITE" id="PS50215"/>
    </source>
</evidence>
<sequence length="155" mass="17531">MKVSGLTYVGEVCNVGTRVSIAEKRGYVGMVHTAAHELGHSLGANHDGECEAVDCKSEDLFIMTSEYDKEYPDTPTYSRNRWLFSNCTINTFKVTLKNKFCLLRVAGMTSNCLEGTLFRIHFDIVLTGFNPHIKKYCLNNENKDVLDIWDLLPKT</sequence>
<evidence type="ECO:0000256" key="1">
    <source>
        <dbReference type="PROSITE-ProRule" id="PRU00276"/>
    </source>
</evidence>
<dbReference type="SUPFAM" id="SSF55486">
    <property type="entry name" value="Metalloproteases ('zincins'), catalytic domain"/>
    <property type="match status" value="1"/>
</dbReference>
<feature type="binding site" evidence="1">
    <location>
        <position position="36"/>
    </location>
    <ligand>
        <name>Zn(2+)</name>
        <dbReference type="ChEBI" id="CHEBI:29105"/>
        <note>catalytic</note>
    </ligand>
</feature>
<dbReference type="PANTHER" id="PTHR11905">
    <property type="entry name" value="ADAM A DISINTEGRIN AND METALLOPROTEASE DOMAIN"/>
    <property type="match status" value="1"/>
</dbReference>
<feature type="binding site" evidence="1">
    <location>
        <position position="40"/>
    </location>
    <ligand>
        <name>Zn(2+)</name>
        <dbReference type="ChEBI" id="CHEBI:29105"/>
        <note>catalytic</note>
    </ligand>
</feature>
<dbReference type="InterPro" id="IPR001590">
    <property type="entry name" value="Peptidase_M12B"/>
</dbReference>
<keyword evidence="1" id="KW-0479">Metal-binding</keyword>
<dbReference type="AlphaFoldDB" id="A0AAE0S4J9"/>
<evidence type="ECO:0000313" key="3">
    <source>
        <dbReference type="EMBL" id="KAK3585039.1"/>
    </source>
</evidence>
<organism evidence="3 4">
    <name type="scientific">Potamilus streckersoni</name>
    <dbReference type="NCBI Taxonomy" id="2493646"/>
    <lineage>
        <taxon>Eukaryota</taxon>
        <taxon>Metazoa</taxon>
        <taxon>Spiralia</taxon>
        <taxon>Lophotrochozoa</taxon>
        <taxon>Mollusca</taxon>
        <taxon>Bivalvia</taxon>
        <taxon>Autobranchia</taxon>
        <taxon>Heteroconchia</taxon>
        <taxon>Palaeoheterodonta</taxon>
        <taxon>Unionida</taxon>
        <taxon>Unionoidea</taxon>
        <taxon>Unionidae</taxon>
        <taxon>Ambleminae</taxon>
        <taxon>Lampsilini</taxon>
        <taxon>Potamilus</taxon>
    </lineage>
</organism>
<comment type="caution">
    <text evidence="3">The sequence shown here is derived from an EMBL/GenBank/DDBJ whole genome shotgun (WGS) entry which is preliminary data.</text>
</comment>
<name>A0AAE0S4J9_9BIVA</name>
<keyword evidence="4" id="KW-1185">Reference proteome</keyword>
<reference evidence="3" key="1">
    <citation type="journal article" date="2021" name="Genome Biol. Evol.">
        <title>A High-Quality Reference Genome for a Parasitic Bivalve with Doubly Uniparental Inheritance (Bivalvia: Unionida).</title>
        <authorList>
            <person name="Smith C.H."/>
        </authorList>
    </citation>
    <scope>NUCLEOTIDE SEQUENCE</scope>
    <source>
        <strain evidence="3">CHS0354</strain>
    </source>
</reference>
<dbReference type="Pfam" id="PF01421">
    <property type="entry name" value="Reprolysin"/>
    <property type="match status" value="1"/>
</dbReference>
<keyword evidence="1" id="KW-0862">Zinc</keyword>
<comment type="caution">
    <text evidence="1">Lacks conserved residue(s) required for the propagation of feature annotation.</text>
</comment>
<reference evidence="3" key="3">
    <citation type="submission" date="2023-05" db="EMBL/GenBank/DDBJ databases">
        <authorList>
            <person name="Smith C.H."/>
        </authorList>
    </citation>
    <scope>NUCLEOTIDE SEQUENCE</scope>
    <source>
        <strain evidence="3">CHS0354</strain>
        <tissue evidence="3">Mantle</tissue>
    </source>
</reference>
<evidence type="ECO:0000313" key="4">
    <source>
        <dbReference type="Proteomes" id="UP001195483"/>
    </source>
</evidence>
<proteinExistence type="predicted"/>
<feature type="binding site" evidence="1">
    <location>
        <position position="46"/>
    </location>
    <ligand>
        <name>Zn(2+)</name>
        <dbReference type="ChEBI" id="CHEBI:29105"/>
        <note>catalytic</note>
    </ligand>
</feature>
<dbReference type="PANTHER" id="PTHR11905:SF159">
    <property type="entry name" value="ADAM METALLOPROTEASE"/>
    <property type="match status" value="1"/>
</dbReference>
<dbReference type="PROSITE" id="PS50215">
    <property type="entry name" value="ADAM_MEPRO"/>
    <property type="match status" value="1"/>
</dbReference>
<reference evidence="3" key="2">
    <citation type="journal article" date="2021" name="Genome Biol. Evol.">
        <title>Developing a high-quality reference genome for a parasitic bivalve with doubly uniparental inheritance (Bivalvia: Unionida).</title>
        <authorList>
            <person name="Smith C.H."/>
        </authorList>
    </citation>
    <scope>NUCLEOTIDE SEQUENCE</scope>
    <source>
        <strain evidence="3">CHS0354</strain>
        <tissue evidence="3">Mantle</tissue>
    </source>
</reference>
<dbReference type="GO" id="GO:0006509">
    <property type="term" value="P:membrane protein ectodomain proteolysis"/>
    <property type="evidence" value="ECO:0007669"/>
    <property type="project" value="TreeGrafter"/>
</dbReference>
<dbReference type="InterPro" id="IPR024079">
    <property type="entry name" value="MetalloPept_cat_dom_sf"/>
</dbReference>
<dbReference type="GO" id="GO:0004222">
    <property type="term" value="F:metalloendopeptidase activity"/>
    <property type="evidence" value="ECO:0007669"/>
    <property type="project" value="InterPro"/>
</dbReference>
<dbReference type="EMBL" id="JAEAOA010000628">
    <property type="protein sequence ID" value="KAK3585039.1"/>
    <property type="molecule type" value="Genomic_DNA"/>
</dbReference>
<dbReference type="GO" id="GO:0046872">
    <property type="term" value="F:metal ion binding"/>
    <property type="evidence" value="ECO:0007669"/>
    <property type="project" value="UniProtKB-KW"/>
</dbReference>
<dbReference type="Gene3D" id="3.40.390.10">
    <property type="entry name" value="Collagenase (Catalytic Domain)"/>
    <property type="match status" value="1"/>
</dbReference>
<accession>A0AAE0S4J9</accession>
<feature type="active site" evidence="1">
    <location>
        <position position="37"/>
    </location>
</feature>
<gene>
    <name evidence="3" type="ORF">CHS0354_009887</name>
</gene>
<feature type="domain" description="Peptidase M12B" evidence="2">
    <location>
        <begin position="1"/>
        <end position="98"/>
    </location>
</feature>